<dbReference type="EMBL" id="QWEZ01000001">
    <property type="protein sequence ID" value="RRJ83949.1"/>
    <property type="molecule type" value="Genomic_DNA"/>
</dbReference>
<keyword evidence="1 2" id="KW-0808">Transferase</keyword>
<dbReference type="HAMAP" id="MF_00934">
    <property type="entry name" value="23SrRNA_methyltr_J"/>
    <property type="match status" value="1"/>
</dbReference>
<organism evidence="2 3">
    <name type="scientific">Aestuariirhabdus litorea</name>
    <dbReference type="NCBI Taxonomy" id="2528527"/>
    <lineage>
        <taxon>Bacteria</taxon>
        <taxon>Pseudomonadati</taxon>
        <taxon>Pseudomonadota</taxon>
        <taxon>Gammaproteobacteria</taxon>
        <taxon>Oceanospirillales</taxon>
        <taxon>Aestuariirhabdaceae</taxon>
        <taxon>Aestuariirhabdus</taxon>
    </lineage>
</organism>
<dbReference type="EC" id="2.1.1.266" evidence="1"/>
<reference evidence="2 3" key="2">
    <citation type="submission" date="2018-12" db="EMBL/GenBank/DDBJ databases">
        <title>Simiduia agarivorans gen. nov., sp. nov., a marine, agarolytic bacterium isolated from shallow coastal water from Keelung, Taiwan.</title>
        <authorList>
            <person name="Shieh W.Y."/>
        </authorList>
    </citation>
    <scope>NUCLEOTIDE SEQUENCE [LARGE SCALE GENOMIC DNA]</scope>
    <source>
        <strain evidence="2 3">GTF-13</strain>
    </source>
</reference>
<feature type="binding site" evidence="1">
    <location>
        <position position="42"/>
    </location>
    <ligand>
        <name>S-adenosyl-L-methionine</name>
        <dbReference type="ChEBI" id="CHEBI:59789"/>
    </ligand>
</feature>
<name>A0A3P3VQZ6_9GAMM</name>
<dbReference type="SUPFAM" id="SSF53335">
    <property type="entry name" value="S-adenosyl-L-methionine-dependent methyltransferases"/>
    <property type="match status" value="1"/>
</dbReference>
<feature type="active site" description="Proton acceptor" evidence="1">
    <location>
        <position position="162"/>
    </location>
</feature>
<protein>
    <recommendedName>
        <fullName evidence="1">Ribosomal RNA large subunit methyltransferase J</fullName>
        <ecNumber evidence="1">2.1.1.266</ecNumber>
    </recommendedName>
    <alternativeName>
        <fullName evidence="1">23S rRNA (adenine(2030)-N6)-methyltransferase</fullName>
    </alternativeName>
    <alternativeName>
        <fullName evidence="1">23S rRNA m6A2030 methyltransferase</fullName>
    </alternativeName>
</protein>
<evidence type="ECO:0000313" key="2">
    <source>
        <dbReference type="EMBL" id="RRJ83949.1"/>
    </source>
</evidence>
<accession>A0A3P3VQZ6</accession>
<dbReference type="GO" id="GO:0036307">
    <property type="term" value="F:23S rRNA (adenine(2030)-N(6))-methyltransferase activity"/>
    <property type="evidence" value="ECO:0007669"/>
    <property type="project" value="UniProtKB-UniRule"/>
</dbReference>
<dbReference type="PANTHER" id="PTHR37426:SF1">
    <property type="entry name" value="RIBOSOMAL RNA LARGE SUBUNIT METHYLTRANSFERASE J"/>
    <property type="match status" value="1"/>
</dbReference>
<keyword evidence="3" id="KW-1185">Reference proteome</keyword>
<comment type="catalytic activity">
    <reaction evidence="1">
        <text>adenosine(2030) in 23S rRNA + S-adenosyl-L-methionine = N(6)-methyladenosine(2030) in 23S rRNA + S-adenosyl-L-homocysteine + H(+)</text>
        <dbReference type="Rhea" id="RHEA:43736"/>
        <dbReference type="Rhea" id="RHEA-COMP:10668"/>
        <dbReference type="Rhea" id="RHEA-COMP:10669"/>
        <dbReference type="ChEBI" id="CHEBI:15378"/>
        <dbReference type="ChEBI" id="CHEBI:57856"/>
        <dbReference type="ChEBI" id="CHEBI:59789"/>
        <dbReference type="ChEBI" id="CHEBI:74411"/>
        <dbReference type="ChEBI" id="CHEBI:74449"/>
        <dbReference type="EC" id="2.1.1.266"/>
    </reaction>
</comment>
<feature type="site" description="Interaction with substrate rRNA" evidence="1">
    <location>
        <position position="4"/>
    </location>
</feature>
<gene>
    <name evidence="1" type="primary">rlmJ</name>
    <name evidence="2" type="ORF">D0544_02175</name>
</gene>
<reference evidence="2 3" key="1">
    <citation type="submission" date="2018-08" db="EMBL/GenBank/DDBJ databases">
        <authorList>
            <person name="Khan S.A."/>
        </authorList>
    </citation>
    <scope>NUCLEOTIDE SEQUENCE [LARGE SCALE GENOMIC DNA]</scope>
    <source>
        <strain evidence="2 3">GTF-13</strain>
    </source>
</reference>
<comment type="subunit">
    <text evidence="1">Monomer.</text>
</comment>
<feature type="binding site" evidence="1">
    <location>
        <position position="19"/>
    </location>
    <ligand>
        <name>S-adenosyl-L-methionine</name>
        <dbReference type="ChEBI" id="CHEBI:59789"/>
    </ligand>
</feature>
<keyword evidence="1" id="KW-0698">rRNA processing</keyword>
<keyword evidence="1 2" id="KW-0489">Methyltransferase</keyword>
<feature type="binding site" evidence="1">
    <location>
        <begin position="141"/>
        <end position="142"/>
    </location>
    <ligand>
        <name>S-adenosyl-L-methionine</name>
        <dbReference type="ChEBI" id="CHEBI:59789"/>
    </ligand>
</feature>
<comment type="caution">
    <text evidence="2">The sequence shown here is derived from an EMBL/GenBank/DDBJ whole genome shotgun (WGS) entry which is preliminary data.</text>
</comment>
<evidence type="ECO:0000256" key="1">
    <source>
        <dbReference type="HAMAP-Rule" id="MF_00934"/>
    </source>
</evidence>
<keyword evidence="1" id="KW-0949">S-adenosyl-L-methionine</keyword>
<dbReference type="Pfam" id="PF04378">
    <property type="entry name" value="RsmJ"/>
    <property type="match status" value="1"/>
</dbReference>
<dbReference type="InterPro" id="IPR007473">
    <property type="entry name" value="RlmJ"/>
</dbReference>
<feature type="binding site" evidence="1">
    <location>
        <position position="162"/>
    </location>
    <ligand>
        <name>S-adenosyl-L-methionine</name>
        <dbReference type="ChEBI" id="CHEBI:59789"/>
    </ligand>
</feature>
<dbReference type="InterPro" id="IPR029063">
    <property type="entry name" value="SAM-dependent_MTases_sf"/>
</dbReference>
<dbReference type="AlphaFoldDB" id="A0A3P3VQZ6"/>
<dbReference type="PANTHER" id="PTHR37426">
    <property type="entry name" value="RIBOSOMAL RNA LARGE SUBUNIT METHYLTRANSFERASE J"/>
    <property type="match status" value="1"/>
</dbReference>
<dbReference type="Proteomes" id="UP000280792">
    <property type="component" value="Unassembled WGS sequence"/>
</dbReference>
<keyword evidence="1" id="KW-0694">RNA-binding</keyword>
<dbReference type="GO" id="GO:0005829">
    <property type="term" value="C:cytosol"/>
    <property type="evidence" value="ECO:0007669"/>
    <property type="project" value="TreeGrafter"/>
</dbReference>
<sequence>MLSYRHSFHAGNFADLLKHIVLVEVLEHLCKKEKPFDYIDTHAGAGLYNLASAEASKLVEYRNGIGRLIPSEWPQLARYFEVVNALNPEGGLRFYPGSPLIARQFLRARDNAWLYELHPEDVERLKGNTRGNRRIRVFCEDGLKGLQAHLPPASRRALVLIDPSYELKSDYEQVVKALQAAHRKFATGVYALWYPVVERERINQLETSLQGSGIRNIQRFELGLRADTEGRGMTASGMILINPPWGLFDKLAGLLPKLAQAVGEQGEGNYRCDTLVEE</sequence>
<comment type="function">
    <text evidence="1">Specifically methylates the adenine in position 2030 of 23S rRNA.</text>
</comment>
<comment type="similarity">
    <text evidence="1">Belongs to the RlmJ family.</text>
</comment>
<feature type="binding site" evidence="1">
    <location>
        <position position="116"/>
    </location>
    <ligand>
        <name>S-adenosyl-L-methionine</name>
        <dbReference type="ChEBI" id="CHEBI:59789"/>
    </ligand>
</feature>
<dbReference type="RefSeq" id="WP_125014375.1">
    <property type="nucleotide sequence ID" value="NZ_QWEZ01000001.1"/>
</dbReference>
<dbReference type="Gene3D" id="3.40.50.150">
    <property type="entry name" value="Vaccinia Virus protein VP39"/>
    <property type="match status" value="1"/>
</dbReference>
<proteinExistence type="inferred from homology"/>
<dbReference type="GO" id="GO:0070475">
    <property type="term" value="P:rRNA base methylation"/>
    <property type="evidence" value="ECO:0007669"/>
    <property type="project" value="UniProtKB-UniRule"/>
</dbReference>
<dbReference type="GO" id="GO:0003723">
    <property type="term" value="F:RNA binding"/>
    <property type="evidence" value="ECO:0007669"/>
    <property type="project" value="UniProtKB-UniRule"/>
</dbReference>
<evidence type="ECO:0000313" key="3">
    <source>
        <dbReference type="Proteomes" id="UP000280792"/>
    </source>
</evidence>
<feature type="binding site" evidence="1">
    <location>
        <position position="98"/>
    </location>
    <ligand>
        <name>S-adenosyl-L-methionine</name>
        <dbReference type="ChEBI" id="CHEBI:59789"/>
    </ligand>
</feature>